<dbReference type="Proteomes" id="UP000053157">
    <property type="component" value="Unassembled WGS sequence"/>
</dbReference>
<gene>
    <name evidence="2" type="ORF">AUR66_07400</name>
</gene>
<name>A0A0W1SVN0_9EURY</name>
<dbReference type="InterPro" id="IPR014509">
    <property type="entry name" value="YjdF-like"/>
</dbReference>
<keyword evidence="1" id="KW-1133">Transmembrane helix</keyword>
<evidence type="ECO:0000313" key="3">
    <source>
        <dbReference type="Proteomes" id="UP000053157"/>
    </source>
</evidence>
<keyword evidence="1" id="KW-0472">Membrane</keyword>
<organism evidence="2 3">
    <name type="scientific">Haloferax profundi</name>
    <dbReference type="NCBI Taxonomy" id="1544718"/>
    <lineage>
        <taxon>Archaea</taxon>
        <taxon>Methanobacteriati</taxon>
        <taxon>Methanobacteriota</taxon>
        <taxon>Stenosarchaea group</taxon>
        <taxon>Halobacteria</taxon>
        <taxon>Halobacteriales</taxon>
        <taxon>Haloferacaceae</taxon>
        <taxon>Haloferax</taxon>
    </lineage>
</organism>
<protein>
    <recommendedName>
        <fullName evidence="4">Membrane-spanning protein</fullName>
    </recommendedName>
</protein>
<keyword evidence="1" id="KW-0812">Transmembrane</keyword>
<proteinExistence type="predicted"/>
<feature type="transmembrane region" description="Helical" evidence="1">
    <location>
        <begin position="62"/>
        <end position="84"/>
    </location>
</feature>
<feature type="transmembrane region" description="Helical" evidence="1">
    <location>
        <begin position="9"/>
        <end position="27"/>
    </location>
</feature>
<comment type="caution">
    <text evidence="2">The sequence shown here is derived from an EMBL/GenBank/DDBJ whole genome shotgun (WGS) entry which is preliminary data.</text>
</comment>
<feature type="transmembrane region" description="Helical" evidence="1">
    <location>
        <begin position="122"/>
        <end position="139"/>
    </location>
</feature>
<evidence type="ECO:0000256" key="1">
    <source>
        <dbReference type="SAM" id="Phobius"/>
    </source>
</evidence>
<evidence type="ECO:0008006" key="4">
    <source>
        <dbReference type="Google" id="ProtNLM"/>
    </source>
</evidence>
<dbReference type="EMBL" id="LOPV01000042">
    <property type="protein sequence ID" value="KTG30513.1"/>
    <property type="molecule type" value="Genomic_DNA"/>
</dbReference>
<sequence>MRSWHVERIASRFIQLVIGLIFVAGVYTRNLSVVVNALLALAATFLPAILRRDWQIRLHPFLGMWLTTAVLLHAIGMLGPYHYIHWWDHVTHTLSASVVAAVGYTAARAIEAHTDAVHFPRQFMFVYILLFTLAVGVFWEVLEFGARLAAEAAGTEAVLVQYGLDDTLVDLIFDSVGAVLVALFGTATLSDTIDSLTERLEQTRP</sequence>
<dbReference type="AlphaFoldDB" id="A0A0W1SVN0"/>
<evidence type="ECO:0000313" key="2">
    <source>
        <dbReference type="EMBL" id="KTG30513.1"/>
    </source>
</evidence>
<accession>A0A0W1SVN0</accession>
<dbReference type="Pfam" id="PF09997">
    <property type="entry name" value="DUF2238"/>
    <property type="match status" value="1"/>
</dbReference>
<feature type="transmembrane region" description="Helical" evidence="1">
    <location>
        <begin position="33"/>
        <end position="50"/>
    </location>
</feature>
<dbReference type="OrthoDB" id="313603at2157"/>
<dbReference type="RefSeq" id="WP_058570920.1">
    <property type="nucleotide sequence ID" value="NZ_LOPV01000042.1"/>
</dbReference>
<reference evidence="2 3" key="1">
    <citation type="submission" date="2015-12" db="EMBL/GenBank/DDBJ databases">
        <title>Haloferax profundi sp. nov. isolated from the Discovery deep brine-seawater interface in the Red Sea.</title>
        <authorList>
            <person name="Zhang G."/>
            <person name="Stingl U."/>
            <person name="Rashid M."/>
        </authorList>
    </citation>
    <scope>NUCLEOTIDE SEQUENCE [LARGE SCALE GENOMIC DNA]</scope>
    <source>
        <strain evidence="2 3">SB29</strain>
    </source>
</reference>
<keyword evidence="3" id="KW-1185">Reference proteome</keyword>